<name>A0A8H4LNQ1_9HYPO</name>
<dbReference type="Proteomes" id="UP000554235">
    <property type="component" value="Unassembled WGS sequence"/>
</dbReference>
<organism evidence="1 2">
    <name type="scientific">Fusarium albosuccineum</name>
    <dbReference type="NCBI Taxonomy" id="1237068"/>
    <lineage>
        <taxon>Eukaryota</taxon>
        <taxon>Fungi</taxon>
        <taxon>Dikarya</taxon>
        <taxon>Ascomycota</taxon>
        <taxon>Pezizomycotina</taxon>
        <taxon>Sordariomycetes</taxon>
        <taxon>Hypocreomycetidae</taxon>
        <taxon>Hypocreales</taxon>
        <taxon>Nectriaceae</taxon>
        <taxon>Fusarium</taxon>
        <taxon>Fusarium decemcellulare species complex</taxon>
    </lineage>
</organism>
<keyword evidence="2" id="KW-1185">Reference proteome</keyword>
<dbReference type="EMBL" id="JAADYS010000191">
    <property type="protein sequence ID" value="KAF4471553.1"/>
    <property type="molecule type" value="Genomic_DNA"/>
</dbReference>
<evidence type="ECO:0000313" key="1">
    <source>
        <dbReference type="EMBL" id="KAF4471553.1"/>
    </source>
</evidence>
<gene>
    <name evidence="1" type="ORF">FALBO_1537</name>
</gene>
<sequence length="91" mass="10387">MKRQVITFSKSEPGRYRSRVDDFPNPAEPPGELLYARGEVVYIAFPGKSQPEGPYVITATDWEGLTYRVKDQATGQQYPHPVGEKYIRILQ</sequence>
<evidence type="ECO:0000313" key="2">
    <source>
        <dbReference type="Proteomes" id="UP000554235"/>
    </source>
</evidence>
<comment type="caution">
    <text evidence="1">The sequence shown here is derived from an EMBL/GenBank/DDBJ whole genome shotgun (WGS) entry which is preliminary data.</text>
</comment>
<dbReference type="AlphaFoldDB" id="A0A8H4LNQ1"/>
<accession>A0A8H4LNQ1</accession>
<proteinExistence type="predicted"/>
<protein>
    <submittedName>
        <fullName evidence="1">Uncharacterized protein</fullName>
    </submittedName>
</protein>
<reference evidence="1 2" key="1">
    <citation type="submission" date="2020-01" db="EMBL/GenBank/DDBJ databases">
        <title>Identification and distribution of gene clusters putatively required for synthesis of sphingolipid metabolism inhibitors in phylogenetically diverse species of the filamentous fungus Fusarium.</title>
        <authorList>
            <person name="Kim H.-S."/>
            <person name="Busman M."/>
            <person name="Brown D.W."/>
            <person name="Divon H."/>
            <person name="Uhlig S."/>
            <person name="Proctor R.H."/>
        </authorList>
    </citation>
    <scope>NUCLEOTIDE SEQUENCE [LARGE SCALE GENOMIC DNA]</scope>
    <source>
        <strain evidence="1 2">NRRL 20459</strain>
    </source>
</reference>